<proteinExistence type="inferred from homology"/>
<dbReference type="PANTHER" id="PTHR13412">
    <property type="entry name" value="T-CELL IMMUNOMODULATORY PROTEIN HOMOLOG"/>
    <property type="match status" value="1"/>
</dbReference>
<dbReference type="InterPro" id="IPR057089">
    <property type="entry name" value="C2_TIP"/>
</dbReference>
<keyword evidence="4 7" id="KW-1133">Transmembrane helix</keyword>
<dbReference type="SUPFAM" id="SSF69318">
    <property type="entry name" value="Integrin alpha N-terminal domain"/>
    <property type="match status" value="1"/>
</dbReference>
<keyword evidence="3 7" id="KW-0812">Transmembrane</keyword>
<evidence type="ECO:0000256" key="4">
    <source>
        <dbReference type="ARBA" id="ARBA00022989"/>
    </source>
</evidence>
<organism evidence="10 11">
    <name type="scientific">Euplotes crassus</name>
    <dbReference type="NCBI Taxonomy" id="5936"/>
    <lineage>
        <taxon>Eukaryota</taxon>
        <taxon>Sar</taxon>
        <taxon>Alveolata</taxon>
        <taxon>Ciliophora</taxon>
        <taxon>Intramacronucleata</taxon>
        <taxon>Spirotrichea</taxon>
        <taxon>Hypotrichia</taxon>
        <taxon>Euplotida</taxon>
        <taxon>Euplotidae</taxon>
        <taxon>Moneuplotes</taxon>
    </lineage>
</organism>
<name>A0AAD1U115_EUPCR</name>
<protein>
    <recommendedName>
        <fullName evidence="9">T-cell immunomodulatory protein TIP C2 domain-containing protein</fullName>
    </recommendedName>
</protein>
<evidence type="ECO:0000256" key="2">
    <source>
        <dbReference type="ARBA" id="ARBA00006496"/>
    </source>
</evidence>
<keyword evidence="8" id="KW-0732">Signal</keyword>
<gene>
    <name evidence="10" type="ORF">ECRASSUSDP1_LOCUS1192</name>
</gene>
<evidence type="ECO:0000256" key="6">
    <source>
        <dbReference type="ARBA" id="ARBA00023180"/>
    </source>
</evidence>
<dbReference type="Pfam" id="PF23122">
    <property type="entry name" value="C2_ITFG1"/>
    <property type="match status" value="1"/>
</dbReference>
<keyword evidence="5 7" id="KW-0472">Membrane</keyword>
<dbReference type="GO" id="GO:0005886">
    <property type="term" value="C:plasma membrane"/>
    <property type="evidence" value="ECO:0007669"/>
    <property type="project" value="TreeGrafter"/>
</dbReference>
<comment type="subcellular location">
    <subcellularLocation>
        <location evidence="1">Membrane</location>
        <topology evidence="1">Single-pass type I membrane protein</topology>
    </subcellularLocation>
</comment>
<feature type="domain" description="T-cell immunomodulatory protein TIP C2" evidence="9">
    <location>
        <begin position="508"/>
        <end position="600"/>
    </location>
</feature>
<accession>A0AAD1U115</accession>
<keyword evidence="11" id="KW-1185">Reference proteome</keyword>
<dbReference type="InterPro" id="IPR028994">
    <property type="entry name" value="Integrin_alpha_N"/>
</dbReference>
<evidence type="ECO:0000256" key="8">
    <source>
        <dbReference type="SAM" id="SignalP"/>
    </source>
</evidence>
<keyword evidence="6" id="KW-0325">Glycoprotein</keyword>
<dbReference type="Proteomes" id="UP001295684">
    <property type="component" value="Unassembled WGS sequence"/>
</dbReference>
<sequence length="648" mass="73549">MVLCILIAFCLSICNAEAEEKVTIDEFNKKIFWEKDSQGMVELDLFYGNITGSMLVAAVGDLDGDKFTDLIAVNSERSAFKIFLYDSKSMQFIYTEKEFPAECIIANIQTMPHNGGLLLTCSKPESILKVFKSVGNDPVDFEEVKSKRTQIKRGNQPFIADFNGDFYPDILFQSNDGIKIAFNTAQSDSIVIEEFDKYIRQKGEHGKCLRVDPSRQLASPGSIGYVDVDGDCVADLLMTTKDSSGNLYLEVYISILEHYEFAQNNVNFSTRYCLVKKALLPDDMDPTLLFADFDREGMIDVLGFSSKKKSIYLFLNGLKPRSSNSDNLCHSFSHIQEDHEIFPGLDGSKTMKSNENVMINRISKIPYYKQLHGHTEMFPPRLRFGDIDSDGYPDLIATFELSGHNAFAAVLTNTECKNPSTQKCNKNDRVFEYNQEKYNEDLKKHNDVNYAFFFDIEENGNLDVILSVHDVNERKDKLVPLMTNYDQDSFYLKTKVVRHLEAKNDIVLSGATIRASFTQLGDEKYILVGTQRSQDSYANLGVSYSYFGIGRSNNYIEAFTVGAVVYGKKVVRTWTPIIPNTQLIVSTQMSQNPADWEVELLVWPIKAMNILVVVIALFLLVLILLIIIMHFAEKSEDEKMQVKAFDYF</sequence>
<dbReference type="AlphaFoldDB" id="A0AAD1U115"/>
<evidence type="ECO:0000256" key="5">
    <source>
        <dbReference type="ARBA" id="ARBA00023136"/>
    </source>
</evidence>
<evidence type="ECO:0000256" key="1">
    <source>
        <dbReference type="ARBA" id="ARBA00004479"/>
    </source>
</evidence>
<comment type="similarity">
    <text evidence="2">Belongs to the TIP family.</text>
</comment>
<evidence type="ECO:0000313" key="10">
    <source>
        <dbReference type="EMBL" id="CAI2359898.1"/>
    </source>
</evidence>
<dbReference type="PANTHER" id="PTHR13412:SF0">
    <property type="entry name" value="T-CELL IMMUNOMODULATORY PROTEIN"/>
    <property type="match status" value="1"/>
</dbReference>
<evidence type="ECO:0000259" key="9">
    <source>
        <dbReference type="Pfam" id="PF23122"/>
    </source>
</evidence>
<dbReference type="InterPro" id="IPR024881">
    <property type="entry name" value="Tip"/>
</dbReference>
<comment type="caution">
    <text evidence="10">The sequence shown here is derived from an EMBL/GenBank/DDBJ whole genome shotgun (WGS) entry which is preliminary data.</text>
</comment>
<evidence type="ECO:0000256" key="7">
    <source>
        <dbReference type="SAM" id="Phobius"/>
    </source>
</evidence>
<evidence type="ECO:0000313" key="11">
    <source>
        <dbReference type="Proteomes" id="UP001295684"/>
    </source>
</evidence>
<reference evidence="10" key="1">
    <citation type="submission" date="2023-07" db="EMBL/GenBank/DDBJ databases">
        <authorList>
            <consortium name="AG Swart"/>
            <person name="Singh M."/>
            <person name="Singh A."/>
            <person name="Seah K."/>
            <person name="Emmerich C."/>
        </authorList>
    </citation>
    <scope>NUCLEOTIDE SEQUENCE</scope>
    <source>
        <strain evidence="10">DP1</strain>
    </source>
</reference>
<evidence type="ECO:0000256" key="3">
    <source>
        <dbReference type="ARBA" id="ARBA00022692"/>
    </source>
</evidence>
<dbReference type="EMBL" id="CAMPGE010001129">
    <property type="protein sequence ID" value="CAI2359898.1"/>
    <property type="molecule type" value="Genomic_DNA"/>
</dbReference>
<feature type="chain" id="PRO_5041927990" description="T-cell immunomodulatory protein TIP C2 domain-containing protein" evidence="8">
    <location>
        <begin position="19"/>
        <end position="648"/>
    </location>
</feature>
<feature type="transmembrane region" description="Helical" evidence="7">
    <location>
        <begin position="610"/>
        <end position="632"/>
    </location>
</feature>
<feature type="signal peptide" evidence="8">
    <location>
        <begin position="1"/>
        <end position="18"/>
    </location>
</feature>